<accession>A0A1W9KUH3</accession>
<dbReference type="Gene3D" id="3.40.50.1010">
    <property type="entry name" value="5'-nuclease"/>
    <property type="match status" value="1"/>
</dbReference>
<organism evidence="3 4">
    <name type="scientific">Rhodoferax ferrireducens</name>
    <dbReference type="NCBI Taxonomy" id="192843"/>
    <lineage>
        <taxon>Bacteria</taxon>
        <taxon>Pseudomonadati</taxon>
        <taxon>Pseudomonadota</taxon>
        <taxon>Betaproteobacteria</taxon>
        <taxon>Burkholderiales</taxon>
        <taxon>Comamonadaceae</taxon>
        <taxon>Rhodoferax</taxon>
    </lineage>
</organism>
<feature type="domain" description="NYN" evidence="2">
    <location>
        <begin position="5"/>
        <end position="131"/>
    </location>
</feature>
<dbReference type="Pfam" id="PF01936">
    <property type="entry name" value="NYN"/>
    <property type="match status" value="1"/>
</dbReference>
<evidence type="ECO:0000313" key="3">
    <source>
        <dbReference type="EMBL" id="OQW88156.1"/>
    </source>
</evidence>
<dbReference type="EMBL" id="MTEI01000005">
    <property type="protein sequence ID" value="OQW88156.1"/>
    <property type="molecule type" value="Genomic_DNA"/>
</dbReference>
<dbReference type="CDD" id="cd11297">
    <property type="entry name" value="PIN_LabA-like_N_1"/>
    <property type="match status" value="1"/>
</dbReference>
<dbReference type="GO" id="GO:0004540">
    <property type="term" value="F:RNA nuclease activity"/>
    <property type="evidence" value="ECO:0007669"/>
    <property type="project" value="InterPro"/>
</dbReference>
<feature type="compositionally biased region" description="Basic residues" evidence="1">
    <location>
        <begin position="187"/>
        <end position="201"/>
    </location>
</feature>
<sequence>MNLFLIDADNLNCGAWIDEAFAVLEAAEGTFAVRRAYGSAENLKALADTLRAWAVRPFVNLALTKNTTDMALAVDAMELACQGPVPNLIVIGSGDADFTPLVVRLRERGIRVVCVSERGKMGREAIPAYDQVVLVGPEMSPPDGAPLASLAQPARKATRKTAAKKAPASPEPTDNGPKARASAAKPAARKTTPKTAARKKANAVPQAPDPAAASQLVLEMPMPESESDSDSGELPGHPAPNSVLDVSAILAAVPAFRSGQAQPLAAVAKALIDAKLRGKNTTATKLLRKFPAHFVLAPSDKPRTVQYTPVPQAT</sequence>
<evidence type="ECO:0000259" key="2">
    <source>
        <dbReference type="Pfam" id="PF01936"/>
    </source>
</evidence>
<reference evidence="3 4" key="1">
    <citation type="submission" date="2017-01" db="EMBL/GenBank/DDBJ databases">
        <title>Novel large sulfur bacteria in the metagenomes of groundwater-fed chemosynthetic microbial mats in the Lake Huron basin.</title>
        <authorList>
            <person name="Sharrar A.M."/>
            <person name="Flood B.E."/>
            <person name="Bailey J.V."/>
            <person name="Jones D.S."/>
            <person name="Biddanda B."/>
            <person name="Ruberg S.A."/>
            <person name="Marcus D.N."/>
            <person name="Dick G.J."/>
        </authorList>
    </citation>
    <scope>NUCLEOTIDE SEQUENCE [LARGE SCALE GENOMIC DNA]</scope>
    <source>
        <strain evidence="3">A7</strain>
    </source>
</reference>
<protein>
    <recommendedName>
        <fullName evidence="2">NYN domain-containing protein</fullName>
    </recommendedName>
</protein>
<evidence type="ECO:0000256" key="1">
    <source>
        <dbReference type="SAM" id="MobiDB-lite"/>
    </source>
</evidence>
<name>A0A1W9KUH3_9BURK</name>
<feature type="region of interest" description="Disordered" evidence="1">
    <location>
        <begin position="221"/>
        <end position="240"/>
    </location>
</feature>
<evidence type="ECO:0000313" key="4">
    <source>
        <dbReference type="Proteomes" id="UP000192505"/>
    </source>
</evidence>
<gene>
    <name evidence="3" type="ORF">BWK72_10500</name>
</gene>
<dbReference type="Proteomes" id="UP000192505">
    <property type="component" value="Unassembled WGS sequence"/>
</dbReference>
<dbReference type="PANTHER" id="PTHR35811:SF1">
    <property type="entry name" value="HTH OST-TYPE DOMAIN-CONTAINING PROTEIN"/>
    <property type="match status" value="1"/>
</dbReference>
<comment type="caution">
    <text evidence="3">The sequence shown here is derived from an EMBL/GenBank/DDBJ whole genome shotgun (WGS) entry which is preliminary data.</text>
</comment>
<feature type="region of interest" description="Disordered" evidence="1">
    <location>
        <begin position="143"/>
        <end position="209"/>
    </location>
</feature>
<dbReference type="InterPro" id="IPR021139">
    <property type="entry name" value="NYN"/>
</dbReference>
<proteinExistence type="predicted"/>
<dbReference type="PANTHER" id="PTHR35811">
    <property type="entry name" value="SLR1870 PROTEIN"/>
    <property type="match status" value="1"/>
</dbReference>
<dbReference type="AlphaFoldDB" id="A0A1W9KUH3"/>